<feature type="compositionally biased region" description="Basic and acidic residues" evidence="3">
    <location>
        <begin position="731"/>
        <end position="742"/>
    </location>
</feature>
<keyword evidence="2" id="KW-0479">Metal-binding</keyword>
<organism evidence="6">
    <name type="scientific">Sesamum calycinum</name>
    <dbReference type="NCBI Taxonomy" id="2727403"/>
    <lineage>
        <taxon>Eukaryota</taxon>
        <taxon>Viridiplantae</taxon>
        <taxon>Streptophyta</taxon>
        <taxon>Embryophyta</taxon>
        <taxon>Tracheophyta</taxon>
        <taxon>Spermatophyta</taxon>
        <taxon>Magnoliopsida</taxon>
        <taxon>eudicotyledons</taxon>
        <taxon>Gunneridae</taxon>
        <taxon>Pentapetalae</taxon>
        <taxon>asterids</taxon>
        <taxon>lamiids</taxon>
        <taxon>Lamiales</taxon>
        <taxon>Pedaliaceae</taxon>
        <taxon>Sesamum</taxon>
    </lineage>
</organism>
<dbReference type="Pfam" id="PF00665">
    <property type="entry name" value="rve"/>
    <property type="match status" value="1"/>
</dbReference>
<keyword evidence="1" id="KW-0645">Protease</keyword>
<protein>
    <submittedName>
        <fullName evidence="6">Retrovirus-related Pol polyprotein from transposon TNT 1-94</fullName>
    </submittedName>
</protein>
<dbReference type="SUPFAM" id="SSF53098">
    <property type="entry name" value="Ribonuclease H-like"/>
    <property type="match status" value="1"/>
</dbReference>
<evidence type="ECO:0000256" key="1">
    <source>
        <dbReference type="ARBA" id="ARBA00022670"/>
    </source>
</evidence>
<dbReference type="InterPro" id="IPR012337">
    <property type="entry name" value="RNaseH-like_sf"/>
</dbReference>
<feature type="region of interest" description="Disordered" evidence="3">
    <location>
        <begin position="721"/>
        <end position="762"/>
    </location>
</feature>
<feature type="domain" description="CCHC-type" evidence="4">
    <location>
        <begin position="232"/>
        <end position="247"/>
    </location>
</feature>
<feature type="region of interest" description="Disordered" evidence="3">
    <location>
        <begin position="243"/>
        <end position="273"/>
    </location>
</feature>
<evidence type="ECO:0000256" key="3">
    <source>
        <dbReference type="SAM" id="MobiDB-lite"/>
    </source>
</evidence>
<reference evidence="6" key="2">
    <citation type="journal article" date="2024" name="Plant">
        <title>Genomic evolution and insights into agronomic trait innovations of Sesamum species.</title>
        <authorList>
            <person name="Miao H."/>
            <person name="Wang L."/>
            <person name="Qu L."/>
            <person name="Liu H."/>
            <person name="Sun Y."/>
            <person name="Le M."/>
            <person name="Wang Q."/>
            <person name="Wei S."/>
            <person name="Zheng Y."/>
            <person name="Lin W."/>
            <person name="Duan Y."/>
            <person name="Cao H."/>
            <person name="Xiong S."/>
            <person name="Wang X."/>
            <person name="Wei L."/>
            <person name="Li C."/>
            <person name="Ma Q."/>
            <person name="Ju M."/>
            <person name="Zhao R."/>
            <person name="Li G."/>
            <person name="Mu C."/>
            <person name="Tian Q."/>
            <person name="Mei H."/>
            <person name="Zhang T."/>
            <person name="Gao T."/>
            <person name="Zhang H."/>
        </authorList>
    </citation>
    <scope>NUCLEOTIDE SEQUENCE</scope>
    <source>
        <strain evidence="6">KEN8</strain>
    </source>
</reference>
<dbReference type="Pfam" id="PF22936">
    <property type="entry name" value="Pol_BBD"/>
    <property type="match status" value="1"/>
</dbReference>
<feature type="domain" description="Integrase catalytic" evidence="5">
    <location>
        <begin position="470"/>
        <end position="642"/>
    </location>
</feature>
<keyword evidence="1" id="KW-0378">Hydrolase</keyword>
<dbReference type="InterPro" id="IPR036875">
    <property type="entry name" value="Znf_CCHC_sf"/>
</dbReference>
<dbReference type="SMART" id="SM00343">
    <property type="entry name" value="ZnF_C2HC"/>
    <property type="match status" value="1"/>
</dbReference>
<dbReference type="InterPro" id="IPR057670">
    <property type="entry name" value="SH3_retrovirus"/>
</dbReference>
<dbReference type="GO" id="GO:0003676">
    <property type="term" value="F:nucleic acid binding"/>
    <property type="evidence" value="ECO:0007669"/>
    <property type="project" value="InterPro"/>
</dbReference>
<dbReference type="InterPro" id="IPR039537">
    <property type="entry name" value="Retrotran_Ty1/copia-like"/>
</dbReference>
<evidence type="ECO:0000256" key="2">
    <source>
        <dbReference type="PROSITE-ProRule" id="PRU00047"/>
    </source>
</evidence>
<proteinExistence type="predicted"/>
<reference evidence="6" key="1">
    <citation type="submission" date="2020-06" db="EMBL/GenBank/DDBJ databases">
        <authorList>
            <person name="Li T."/>
            <person name="Hu X."/>
            <person name="Zhang T."/>
            <person name="Song X."/>
            <person name="Zhang H."/>
            <person name="Dai N."/>
            <person name="Sheng W."/>
            <person name="Hou X."/>
            <person name="Wei L."/>
        </authorList>
    </citation>
    <scope>NUCLEOTIDE SEQUENCE</scope>
    <source>
        <strain evidence="6">KEN8</strain>
        <tissue evidence="6">Leaf</tissue>
    </source>
</reference>
<dbReference type="Pfam" id="PF25597">
    <property type="entry name" value="SH3_retrovirus"/>
    <property type="match status" value="1"/>
</dbReference>
<keyword evidence="2" id="KW-0862">Zinc</keyword>
<dbReference type="Pfam" id="PF14223">
    <property type="entry name" value="Retrotran_gag_2"/>
    <property type="match status" value="1"/>
</dbReference>
<dbReference type="InterPro" id="IPR036397">
    <property type="entry name" value="RNaseH_sf"/>
</dbReference>
<evidence type="ECO:0000259" key="4">
    <source>
        <dbReference type="PROSITE" id="PS50158"/>
    </source>
</evidence>
<dbReference type="GO" id="GO:0008270">
    <property type="term" value="F:zinc ion binding"/>
    <property type="evidence" value="ECO:0007669"/>
    <property type="project" value="UniProtKB-KW"/>
</dbReference>
<feature type="region of interest" description="Disordered" evidence="3">
    <location>
        <begin position="189"/>
        <end position="227"/>
    </location>
</feature>
<dbReference type="InterPro" id="IPR025724">
    <property type="entry name" value="GAG-pre-integrase_dom"/>
</dbReference>
<feature type="compositionally biased region" description="Basic and acidic residues" evidence="3">
    <location>
        <begin position="203"/>
        <end position="216"/>
    </location>
</feature>
<dbReference type="GO" id="GO:0008233">
    <property type="term" value="F:peptidase activity"/>
    <property type="evidence" value="ECO:0007669"/>
    <property type="project" value="UniProtKB-KW"/>
</dbReference>
<feature type="compositionally biased region" description="Basic residues" evidence="3">
    <location>
        <begin position="218"/>
        <end position="227"/>
    </location>
</feature>
<gene>
    <name evidence="6" type="ORF">Scaly_2835100</name>
</gene>
<dbReference type="EMBL" id="JACGWM010001978">
    <property type="protein sequence ID" value="KAL0284885.1"/>
    <property type="molecule type" value="Genomic_DNA"/>
</dbReference>
<dbReference type="Pfam" id="PF13976">
    <property type="entry name" value="gag_pre-integrs"/>
    <property type="match status" value="1"/>
</dbReference>
<evidence type="ECO:0000313" key="6">
    <source>
        <dbReference type="EMBL" id="KAL0284885.1"/>
    </source>
</evidence>
<dbReference type="Pfam" id="PF00098">
    <property type="entry name" value="zf-CCHC"/>
    <property type="match status" value="1"/>
</dbReference>
<dbReference type="GO" id="GO:0015074">
    <property type="term" value="P:DNA integration"/>
    <property type="evidence" value="ECO:0007669"/>
    <property type="project" value="InterPro"/>
</dbReference>
<dbReference type="AlphaFoldDB" id="A0AAW2IS45"/>
<dbReference type="PROSITE" id="PS50158">
    <property type="entry name" value="ZF_CCHC"/>
    <property type="match status" value="1"/>
</dbReference>
<dbReference type="InterPro" id="IPR001878">
    <property type="entry name" value="Znf_CCHC"/>
</dbReference>
<dbReference type="SUPFAM" id="SSF57756">
    <property type="entry name" value="Retrovirus zinc finger-like domains"/>
    <property type="match status" value="1"/>
</dbReference>
<dbReference type="PANTHER" id="PTHR42648">
    <property type="entry name" value="TRANSPOSASE, PUTATIVE-RELATED"/>
    <property type="match status" value="1"/>
</dbReference>
<evidence type="ECO:0000259" key="5">
    <source>
        <dbReference type="PROSITE" id="PS50994"/>
    </source>
</evidence>
<keyword evidence="2" id="KW-0863">Zinc-finger</keyword>
<dbReference type="InterPro" id="IPR001584">
    <property type="entry name" value="Integrase_cat-core"/>
</dbReference>
<accession>A0AAW2IS45</accession>
<dbReference type="PANTHER" id="PTHR42648:SF28">
    <property type="entry name" value="TRANSPOSON-ENCODED PROTEIN WITH RIBONUCLEASE H-LIKE AND RETROVIRUS ZINC FINGER-LIKE DOMAINS"/>
    <property type="match status" value="1"/>
</dbReference>
<dbReference type="Gene3D" id="3.30.420.10">
    <property type="entry name" value="Ribonuclease H-like superfamily/Ribonuclease H"/>
    <property type="match status" value="1"/>
</dbReference>
<feature type="compositionally biased region" description="Basic and acidic residues" evidence="3">
    <location>
        <begin position="243"/>
        <end position="260"/>
    </location>
</feature>
<comment type="caution">
    <text evidence="6">The sequence shown here is derived from an EMBL/GenBank/DDBJ whole genome shotgun (WGS) entry which is preliminary data.</text>
</comment>
<sequence length="817" mass="92822">MAMAGTKFEVVKFDGTGNFGLWQTRVKDLLAQQGILKVLRPQKPASMDDEDWEELQQRMAGTIRLCLTDEIMYHVMNLKSPGEVWKKLEIHFMSKSITNKLYLKQRLYGLKMQEGSDLVQHVNVFNQIITDLARLDVNIEDEDRAMILLCSLPFSYEHLVTTLTYGKETIKIDEIIAALLAQNQWKQNAGESSHGDSLYVKGNQDRGRKSEKEGSGKRNSRSKSRGRKTIHCYKCKEPGHMKRDCPKLKKQADKKRDDSSKSANVVQNDDSDCSDGDMLSISTNQCVDAWILDSGCSYHITPNREWFTPYRSCNSGSVYLGDDRCCNIIGVGDVRIKMYDGTVRTLSDVRHIPDLKKNLISLGTLHKNGFIPKADEDRETIRIVKGALTVMKGKITAGNIYKLLGNTVLGGVHSVDSCDDNTKLWHMRLGHLSEHGMTELHKRNLLCGVKRCKLDFCKFCVLGKQTKVSFTTGKHKTEGILDYVHSDVWGPTREKSLGGSLYYATFTDDFSRKVWVYFLKQKSEVFAKFKLWKAEVENQTGRKIKYLRLDNGTKYTDLQFQKFCEEHGIQRHFSVRKTPQQNGVVERMNMSLTERARCLRLNAGLPKSFWAEAVSMACYLINRSPRTSLGGKVAEEVWTGNQINFDRLRIFGCSAYVHVPSDERSKLDPKSKQCIFLGYKKGVKGYKFWDPVARKMVISRDALFDEQSMLQQHQNEMSKVGSSSDTLQMELEPHPEATENRGRSHRTSSDLVAAESGGSSTTNELQAYNLAKDRQRHTNVKPPSRLGYEDMVSFALLVSGDFDVVIISFGQCSHNIW</sequence>
<dbReference type="PROSITE" id="PS50994">
    <property type="entry name" value="INTEGRASE"/>
    <property type="match status" value="1"/>
</dbReference>
<dbReference type="GO" id="GO:0006508">
    <property type="term" value="P:proteolysis"/>
    <property type="evidence" value="ECO:0007669"/>
    <property type="project" value="UniProtKB-KW"/>
</dbReference>
<dbReference type="Gene3D" id="4.10.60.10">
    <property type="entry name" value="Zinc finger, CCHC-type"/>
    <property type="match status" value="1"/>
</dbReference>
<dbReference type="InterPro" id="IPR054722">
    <property type="entry name" value="PolX-like_BBD"/>
</dbReference>
<name>A0AAW2IS45_9LAMI</name>